<proteinExistence type="predicted"/>
<evidence type="ECO:0000313" key="1">
    <source>
        <dbReference type="EMBL" id="CAB4339190.1"/>
    </source>
</evidence>
<sequence length="207" mass="24224">MLRHDMCEVHGLVLSHRVERVVREPERRRCICEVRELVHHRCTYVEHVLVLHHHGVRGLVLHLYKCVVRGLVLCHRDVRAVGVLVHHRCTYVEHGLDDLLHTYRGIHECLMAFRHPYVGVCRMGSTHHYFACCHGLGREVIQPYFGHLGHEVRAARGIQPLPPWTLAWHASWRQFLLPQHGEVNRLLAWIQSRERDLVRAFGRAAFS</sequence>
<reference evidence="1" key="1">
    <citation type="submission" date="2020-05" db="EMBL/GenBank/DDBJ databases">
        <authorList>
            <person name="Chiriac C."/>
            <person name="Salcher M."/>
            <person name="Ghai R."/>
            <person name="Kavagutti S V."/>
        </authorList>
    </citation>
    <scope>NUCLEOTIDE SEQUENCE</scope>
</reference>
<protein>
    <submittedName>
        <fullName evidence="1">Unannotated protein</fullName>
    </submittedName>
</protein>
<name>A0A6J5ZFQ9_9ZZZZ</name>
<dbReference type="EMBL" id="CAESAI010000017">
    <property type="protein sequence ID" value="CAB4339190.1"/>
    <property type="molecule type" value="Genomic_DNA"/>
</dbReference>
<accession>A0A6J5ZFQ9</accession>
<gene>
    <name evidence="1" type="ORF">UFOPK3406_00844</name>
</gene>
<organism evidence="1">
    <name type="scientific">freshwater metagenome</name>
    <dbReference type="NCBI Taxonomy" id="449393"/>
    <lineage>
        <taxon>unclassified sequences</taxon>
        <taxon>metagenomes</taxon>
        <taxon>ecological metagenomes</taxon>
    </lineage>
</organism>
<dbReference type="AlphaFoldDB" id="A0A6J5ZFQ9"/>